<keyword evidence="2" id="KW-0418">Kinase</keyword>
<evidence type="ECO:0000259" key="1">
    <source>
        <dbReference type="PROSITE" id="PS50011"/>
    </source>
</evidence>
<dbReference type="Gene3D" id="1.10.510.10">
    <property type="entry name" value="Transferase(Phosphotransferase) domain 1"/>
    <property type="match status" value="2"/>
</dbReference>
<dbReference type="GO" id="GO:0004674">
    <property type="term" value="F:protein serine/threonine kinase activity"/>
    <property type="evidence" value="ECO:0007669"/>
    <property type="project" value="TreeGrafter"/>
</dbReference>
<dbReference type="EMBL" id="AFNH02000943">
    <property type="protein sequence ID" value="EZG50026.1"/>
    <property type="molecule type" value="Genomic_DNA"/>
</dbReference>
<reference evidence="2" key="1">
    <citation type="submission" date="2013-12" db="EMBL/GenBank/DDBJ databases">
        <authorList>
            <person name="Omoto C.K."/>
            <person name="Sibley D."/>
            <person name="Venepally P."/>
            <person name="Hadjithomas M."/>
            <person name="Karamycheva S."/>
            <person name="Brunk B."/>
            <person name="Roos D."/>
            <person name="Caler E."/>
            <person name="Lorenzi H."/>
        </authorList>
    </citation>
    <scope>NUCLEOTIDE SEQUENCE</scope>
</reference>
<organism evidence="2 3">
    <name type="scientific">Gregarina niphandrodes</name>
    <name type="common">Septate eugregarine</name>
    <dbReference type="NCBI Taxonomy" id="110365"/>
    <lineage>
        <taxon>Eukaryota</taxon>
        <taxon>Sar</taxon>
        <taxon>Alveolata</taxon>
        <taxon>Apicomplexa</taxon>
        <taxon>Conoidasida</taxon>
        <taxon>Gregarinasina</taxon>
        <taxon>Eugregarinorida</taxon>
        <taxon>Gregarinidae</taxon>
        <taxon>Gregarina</taxon>
    </lineage>
</organism>
<dbReference type="PANTHER" id="PTHR44167:SF24">
    <property type="entry name" value="SERINE_THREONINE-PROTEIN KINASE CHK2"/>
    <property type="match status" value="1"/>
</dbReference>
<dbReference type="Pfam" id="PF00069">
    <property type="entry name" value="Pkinase"/>
    <property type="match status" value="2"/>
</dbReference>
<dbReference type="PANTHER" id="PTHR44167">
    <property type="entry name" value="OVARIAN-SPECIFIC SERINE/THREONINE-PROTEIN KINASE LOK-RELATED"/>
    <property type="match status" value="1"/>
</dbReference>
<dbReference type="GO" id="GO:0005524">
    <property type="term" value="F:ATP binding"/>
    <property type="evidence" value="ECO:0007669"/>
    <property type="project" value="InterPro"/>
</dbReference>
<dbReference type="Gene3D" id="3.30.200.20">
    <property type="entry name" value="Phosphorylase Kinase, domain 1"/>
    <property type="match status" value="1"/>
</dbReference>
<dbReference type="eggNOG" id="KOG0032">
    <property type="taxonomic scope" value="Eukaryota"/>
</dbReference>
<dbReference type="PROSITE" id="PS00108">
    <property type="entry name" value="PROTEIN_KINASE_ST"/>
    <property type="match status" value="1"/>
</dbReference>
<dbReference type="InterPro" id="IPR011009">
    <property type="entry name" value="Kinase-like_dom_sf"/>
</dbReference>
<dbReference type="SUPFAM" id="SSF56112">
    <property type="entry name" value="Protein kinase-like (PK-like)"/>
    <property type="match status" value="1"/>
</dbReference>
<evidence type="ECO:0000313" key="3">
    <source>
        <dbReference type="Proteomes" id="UP000019763"/>
    </source>
</evidence>
<accession>A0A023B1W2</accession>
<dbReference type="GeneID" id="22914451"/>
<dbReference type="SMART" id="SM00220">
    <property type="entry name" value="S_TKc"/>
    <property type="match status" value="1"/>
</dbReference>
<dbReference type="Proteomes" id="UP000019763">
    <property type="component" value="Unassembled WGS sequence"/>
</dbReference>
<keyword evidence="3" id="KW-1185">Reference proteome</keyword>
<comment type="caution">
    <text evidence="2">The sequence shown here is derived from an EMBL/GenBank/DDBJ whole genome shotgun (WGS) entry which is preliminary data.</text>
</comment>
<dbReference type="InterPro" id="IPR000719">
    <property type="entry name" value="Prot_kinase_dom"/>
</dbReference>
<dbReference type="RefSeq" id="XP_011132030.1">
    <property type="nucleotide sequence ID" value="XM_011133728.1"/>
</dbReference>
<dbReference type="GO" id="GO:0005737">
    <property type="term" value="C:cytoplasm"/>
    <property type="evidence" value="ECO:0007669"/>
    <property type="project" value="TreeGrafter"/>
</dbReference>
<evidence type="ECO:0000313" key="2">
    <source>
        <dbReference type="EMBL" id="EZG50026.1"/>
    </source>
</evidence>
<proteinExistence type="predicted"/>
<name>A0A023B1W2_GRENI</name>
<dbReference type="OrthoDB" id="68483at2759"/>
<dbReference type="GO" id="GO:0005634">
    <property type="term" value="C:nucleus"/>
    <property type="evidence" value="ECO:0007669"/>
    <property type="project" value="TreeGrafter"/>
</dbReference>
<protein>
    <submittedName>
        <fullName evidence="2">Protein kinase domain protein</fullName>
    </submittedName>
</protein>
<dbReference type="GO" id="GO:0044773">
    <property type="term" value="P:mitotic DNA damage checkpoint signaling"/>
    <property type="evidence" value="ECO:0007669"/>
    <property type="project" value="TreeGrafter"/>
</dbReference>
<dbReference type="VEuPathDB" id="CryptoDB:GNI_126550"/>
<dbReference type="PROSITE" id="PS50011">
    <property type="entry name" value="PROTEIN_KINASE_DOM"/>
    <property type="match status" value="1"/>
</dbReference>
<keyword evidence="2" id="KW-0808">Transferase</keyword>
<feature type="domain" description="Protein kinase" evidence="1">
    <location>
        <begin position="1"/>
        <end position="318"/>
    </location>
</feature>
<gene>
    <name evidence="2" type="ORF">GNI_126550</name>
</gene>
<sequence length="318" mass="36657">MGPSKLELRHDGWRTSVILHKRYMTQTLYYTNANKEFRILEKLKGSNHVVDLRASIETSAGDRLLILEYLPHRLFTFMEDGIYDCTLTELGIWEVARQILNGLDELRRKNVCHKDIKPENILTSQKLPEEWVMNNCENSESIGPQMFKATELGHSNILIDDLVQKDNIQPPSDLLTIVLIDPTDLTELKNDFKIKFVDFNISSESLNIYDAEGTNAFTPPEVFLKTANTFDGVKRDLWSIGCSLFISAFGRLPFWHRVPIHLQLSIINEPIHWEHYRNCRPDLSNDVVEFIKSLLEKNPARRMSLDEALGIATKHVPL</sequence>
<dbReference type="InterPro" id="IPR008271">
    <property type="entry name" value="Ser/Thr_kinase_AS"/>
</dbReference>
<dbReference type="AlphaFoldDB" id="A0A023B1W2"/>